<evidence type="ECO:0000256" key="4">
    <source>
        <dbReference type="SAM" id="SignalP"/>
    </source>
</evidence>
<dbReference type="Pfam" id="PF13414">
    <property type="entry name" value="TPR_11"/>
    <property type="match status" value="1"/>
</dbReference>
<feature type="repeat" description="TPR" evidence="3">
    <location>
        <begin position="243"/>
        <end position="276"/>
    </location>
</feature>
<feature type="signal peptide" evidence="4">
    <location>
        <begin position="1"/>
        <end position="30"/>
    </location>
</feature>
<feature type="repeat" description="TPR" evidence="3">
    <location>
        <begin position="78"/>
        <end position="111"/>
    </location>
</feature>
<keyword evidence="4" id="KW-0732">Signal</keyword>
<protein>
    <submittedName>
        <fullName evidence="5">Tetratricopeptide repeat protein</fullName>
    </submittedName>
</protein>
<accession>A0AAU7D4P6</accession>
<dbReference type="RefSeq" id="WP_348269409.1">
    <property type="nucleotide sequence ID" value="NZ_CP121195.1"/>
</dbReference>
<sequence>MPHQRMGSAVSVQSLFPIILALAISPGSLAGQNAASRPTTNSVIDSHLAAAQEAQHSQDYSTAEREYKAVLAVVPDFAQVHLNLGLIYQLENRTPEAMTEFHRALKIKPGLAAANLMLGVDYCKMGEGTRAIPYLTAAVNQDPTRPESWSWLAAAHEMSGDVKAELVTVKHALKLQPQNVDLLYLLGHTYEQLGKAEVERMQAADPGSFRAEQLLAEGYATSSEWPSAVIHFQNALAASPNQPGLHVELGEVLLRAGKLERAGREFNEELQINPHSVRAIVRRGEAKLLEGDLDGSLQDWSQAIEIDPLYAARVLGIGDAESGDSAFEQLPAESLQKIEQLVPELQNRNSAAAQFALAYLAAQRGQVLPATGDPAHTNPPLATCSESEARRALNSGRLSSLAPCGSRVLTATSSEDFRIQMAAALFELGDYETSMKMLDGLPAGGRHLSEVAYWRARCYEKLATAAYLKLYQADPNSYRLHQLMGDLAATRGDDKKAIEEYRASLALKPSAPGLHYSLGHLLWKNLDVSGARVELEAELAINPRHVEALHDLGDTYLLERQPEKALTYLNRAFTAGGDTSDIHRDLGTAYADLGNNSKAEAEFNIALPGDHDGSVHFKLGRVYQALGEKEKAAHEFAISANLNRESHTKLEKQTPRLTEIEK</sequence>
<dbReference type="PANTHER" id="PTHR44858">
    <property type="entry name" value="TETRATRICOPEPTIDE REPEAT PROTEIN 6"/>
    <property type="match status" value="1"/>
</dbReference>
<dbReference type="PROSITE" id="PS50005">
    <property type="entry name" value="TPR"/>
    <property type="match status" value="5"/>
</dbReference>
<keyword evidence="2 3" id="KW-0802">TPR repeat</keyword>
<organism evidence="5">
    <name type="scientific">Edaphobacter paludis</name>
    <dbReference type="NCBI Taxonomy" id="3035702"/>
    <lineage>
        <taxon>Bacteria</taxon>
        <taxon>Pseudomonadati</taxon>
        <taxon>Acidobacteriota</taxon>
        <taxon>Terriglobia</taxon>
        <taxon>Terriglobales</taxon>
        <taxon>Acidobacteriaceae</taxon>
        <taxon>Edaphobacter</taxon>
    </lineage>
</organism>
<dbReference type="PROSITE" id="PS50293">
    <property type="entry name" value="TPR_REGION"/>
    <property type="match status" value="1"/>
</dbReference>
<dbReference type="SMART" id="SM00028">
    <property type="entry name" value="TPR"/>
    <property type="match status" value="12"/>
</dbReference>
<dbReference type="InterPro" id="IPR011990">
    <property type="entry name" value="TPR-like_helical_dom_sf"/>
</dbReference>
<evidence type="ECO:0000256" key="2">
    <source>
        <dbReference type="ARBA" id="ARBA00022803"/>
    </source>
</evidence>
<dbReference type="EMBL" id="CP121195">
    <property type="protein sequence ID" value="XBH12326.1"/>
    <property type="molecule type" value="Genomic_DNA"/>
</dbReference>
<evidence type="ECO:0000256" key="1">
    <source>
        <dbReference type="ARBA" id="ARBA00022737"/>
    </source>
</evidence>
<dbReference type="AlphaFoldDB" id="A0AAU7D4P6"/>
<dbReference type="SUPFAM" id="SSF48452">
    <property type="entry name" value="TPR-like"/>
    <property type="match status" value="3"/>
</dbReference>
<dbReference type="GO" id="GO:0046813">
    <property type="term" value="P:receptor-mediated virion attachment to host cell"/>
    <property type="evidence" value="ECO:0007669"/>
    <property type="project" value="TreeGrafter"/>
</dbReference>
<keyword evidence="1" id="KW-0677">Repeat</keyword>
<dbReference type="Pfam" id="PF13432">
    <property type="entry name" value="TPR_16"/>
    <property type="match status" value="4"/>
</dbReference>
<feature type="chain" id="PRO_5043772710" evidence="4">
    <location>
        <begin position="31"/>
        <end position="662"/>
    </location>
</feature>
<gene>
    <name evidence="5" type="ORF">P8936_11515</name>
</gene>
<dbReference type="PANTHER" id="PTHR44858:SF1">
    <property type="entry name" value="UDP-N-ACETYLGLUCOSAMINE--PEPTIDE N-ACETYLGLUCOSAMINYLTRANSFERASE SPINDLY-RELATED"/>
    <property type="match status" value="1"/>
</dbReference>
<evidence type="ECO:0000256" key="3">
    <source>
        <dbReference type="PROSITE-ProRule" id="PRU00339"/>
    </source>
</evidence>
<feature type="repeat" description="TPR" evidence="3">
    <location>
        <begin position="112"/>
        <end position="145"/>
    </location>
</feature>
<dbReference type="InterPro" id="IPR050498">
    <property type="entry name" value="Ycf3"/>
</dbReference>
<feature type="repeat" description="TPR" evidence="3">
    <location>
        <begin position="277"/>
        <end position="310"/>
    </location>
</feature>
<feature type="repeat" description="TPR" evidence="3">
    <location>
        <begin position="478"/>
        <end position="511"/>
    </location>
</feature>
<evidence type="ECO:0000313" key="5">
    <source>
        <dbReference type="EMBL" id="XBH12326.1"/>
    </source>
</evidence>
<reference evidence="5" key="1">
    <citation type="submission" date="2023-03" db="EMBL/GenBank/DDBJ databases">
        <title>Edaphobacter sp.</title>
        <authorList>
            <person name="Huber K.J."/>
            <person name="Papendorf J."/>
            <person name="Pilke C."/>
            <person name="Bunk B."/>
            <person name="Sproeer C."/>
            <person name="Pester M."/>
        </authorList>
    </citation>
    <scope>NUCLEOTIDE SEQUENCE</scope>
    <source>
        <strain evidence="5">DSM 109920</strain>
    </source>
</reference>
<proteinExistence type="predicted"/>
<dbReference type="Gene3D" id="1.25.40.10">
    <property type="entry name" value="Tetratricopeptide repeat domain"/>
    <property type="match status" value="3"/>
</dbReference>
<dbReference type="GO" id="GO:0009279">
    <property type="term" value="C:cell outer membrane"/>
    <property type="evidence" value="ECO:0007669"/>
    <property type="project" value="TreeGrafter"/>
</dbReference>
<dbReference type="InterPro" id="IPR019734">
    <property type="entry name" value="TPR_rpt"/>
</dbReference>
<name>A0AAU7D4P6_9BACT</name>